<dbReference type="KEGG" id="tsv:DSM104635_00898"/>
<feature type="signal peptide" evidence="1">
    <location>
        <begin position="1"/>
        <end position="22"/>
    </location>
</feature>
<protein>
    <recommendedName>
        <fullName evidence="4">Hopanoid biosynthesis associated membrane protein HpnM</fullName>
    </recommendedName>
</protein>
<gene>
    <name evidence="2" type="ORF">DSM104635_00898</name>
</gene>
<name>A0A6I6MR54_9CAUL</name>
<dbReference type="EMBL" id="CP047045">
    <property type="protein sequence ID" value="QGZ94082.1"/>
    <property type="molecule type" value="Genomic_DNA"/>
</dbReference>
<organism evidence="2 3">
    <name type="scientific">Terricaulis silvestris</name>
    <dbReference type="NCBI Taxonomy" id="2686094"/>
    <lineage>
        <taxon>Bacteria</taxon>
        <taxon>Pseudomonadati</taxon>
        <taxon>Pseudomonadota</taxon>
        <taxon>Alphaproteobacteria</taxon>
        <taxon>Caulobacterales</taxon>
        <taxon>Caulobacteraceae</taxon>
        <taxon>Terricaulis</taxon>
    </lineage>
</organism>
<reference evidence="3" key="1">
    <citation type="submission" date="2019-12" db="EMBL/GenBank/DDBJ databases">
        <title>Complete genome of Terracaulis silvestris 0127_4.</title>
        <authorList>
            <person name="Vieira S."/>
            <person name="Riedel T."/>
            <person name="Sproer C."/>
            <person name="Pascual J."/>
            <person name="Boedeker C."/>
            <person name="Overmann J."/>
        </authorList>
    </citation>
    <scope>NUCLEOTIDE SEQUENCE [LARGE SCALE GENOMIC DNA]</scope>
    <source>
        <strain evidence="3">0127_4</strain>
    </source>
</reference>
<dbReference type="Proteomes" id="UP000431269">
    <property type="component" value="Chromosome"/>
</dbReference>
<feature type="chain" id="PRO_5026179404" description="Hopanoid biosynthesis associated membrane protein HpnM" evidence="1">
    <location>
        <begin position="23"/>
        <end position="194"/>
    </location>
</feature>
<evidence type="ECO:0000256" key="1">
    <source>
        <dbReference type="SAM" id="SignalP"/>
    </source>
</evidence>
<keyword evidence="3" id="KW-1185">Reference proteome</keyword>
<dbReference type="AlphaFoldDB" id="A0A6I6MR54"/>
<accession>A0A6I6MR54</accession>
<evidence type="ECO:0000313" key="2">
    <source>
        <dbReference type="EMBL" id="QGZ94082.1"/>
    </source>
</evidence>
<proteinExistence type="predicted"/>
<evidence type="ECO:0000313" key="3">
    <source>
        <dbReference type="Proteomes" id="UP000431269"/>
    </source>
</evidence>
<keyword evidence="1" id="KW-0732">Signal</keyword>
<sequence length="194" mass="20765">MVLRTILIAGAALLMGATAARAEDLVFRAPPDLVAMPLPAAGAQRFAARNVRMARREATSASGLRRIIFSDLPRFGRFTTDSIGAIARDMGAGVGASSCVEHSVSEVREFEIDGHDAAELIMICRGLVVDGRVDARTINVRRTVLVMGETRVYNFQADQYAPMAALDPAASAASWDEAVASLRWCADNISCAPR</sequence>
<evidence type="ECO:0008006" key="4">
    <source>
        <dbReference type="Google" id="ProtNLM"/>
    </source>
</evidence>